<reference evidence="5 6" key="1">
    <citation type="submission" date="2020-07" db="EMBL/GenBank/DDBJ databases">
        <authorList>
            <person name="Feng H."/>
        </authorList>
    </citation>
    <scope>NUCLEOTIDE SEQUENCE [LARGE SCALE GENOMIC DNA]</scope>
    <source>
        <strain evidence="6">s-10</strain>
    </source>
</reference>
<evidence type="ECO:0000256" key="1">
    <source>
        <dbReference type="ARBA" id="ARBA00022723"/>
    </source>
</evidence>
<dbReference type="Pfam" id="PF07687">
    <property type="entry name" value="M20_dimer"/>
    <property type="match status" value="1"/>
</dbReference>
<dbReference type="InterPro" id="IPR011650">
    <property type="entry name" value="Peptidase_M20_dimer"/>
</dbReference>
<feature type="active site" description="Proton acceptor" evidence="3">
    <location>
        <position position="145"/>
    </location>
</feature>
<dbReference type="Gene3D" id="3.40.630.10">
    <property type="entry name" value="Zn peptidases"/>
    <property type="match status" value="1"/>
</dbReference>
<name>A0A7W1WQP9_9BACL</name>
<evidence type="ECO:0000313" key="5">
    <source>
        <dbReference type="EMBL" id="MBA4494322.1"/>
    </source>
</evidence>
<dbReference type="Gene3D" id="3.30.70.360">
    <property type="match status" value="1"/>
</dbReference>
<dbReference type="Pfam" id="PF01546">
    <property type="entry name" value="Peptidase_M20"/>
    <property type="match status" value="1"/>
</dbReference>
<sequence length="383" mass="41522">MNEVLQYLQSKQEEMLAVLKRFVELESPSREKALTDRLGVEIAKRFTELTGGSTTVIKNDLYGNHIRGEWGSGEEQILLLAHFDTVWQHGDLEKMPFRITEGKAYGPGIFDMKGGLVQGLYALHALHMLRKQLCCKVVYLFTSDEEIGSPTSRPLIEEEAKKSKYVLVLEPSMSPNGALKTSRKGVGMFHLKVKGQPAHSGIDHDKGRSAIEELARQISYLHSLTDYSTGTTVNVGVIRGGTTSNVVAAEAEAEIDLRITTQAEAERLMPVILGLQPQTEGTGLTVTGELNRPPLERTEQVAAMYQLAKKLAKEELNFDLPEAATGGASDGNFTAPLAPTIDGLGAVGDGAHAVHEHLVVSEMPVRSALVALLLASLGGQCEV</sequence>
<proteinExistence type="predicted"/>
<dbReference type="PANTHER" id="PTHR43808">
    <property type="entry name" value="ACETYLORNITHINE DEACETYLASE"/>
    <property type="match status" value="1"/>
</dbReference>
<evidence type="ECO:0000259" key="4">
    <source>
        <dbReference type="Pfam" id="PF07687"/>
    </source>
</evidence>
<feature type="active site" evidence="3">
    <location>
        <position position="84"/>
    </location>
</feature>
<evidence type="ECO:0000256" key="2">
    <source>
        <dbReference type="ARBA" id="ARBA00022801"/>
    </source>
</evidence>
<feature type="domain" description="Peptidase M20 dimerisation" evidence="4">
    <location>
        <begin position="182"/>
        <end position="269"/>
    </location>
</feature>
<dbReference type="CDD" id="cd03885">
    <property type="entry name" value="M20_CPDG2"/>
    <property type="match status" value="1"/>
</dbReference>
<evidence type="ECO:0000313" key="6">
    <source>
        <dbReference type="Proteomes" id="UP000535491"/>
    </source>
</evidence>
<gene>
    <name evidence="5" type="ORF">H1191_08390</name>
</gene>
<accession>A0A7W1WQP9</accession>
<protein>
    <submittedName>
        <fullName evidence="5">M20 family metallopeptidase</fullName>
    </submittedName>
</protein>
<dbReference type="InterPro" id="IPR002933">
    <property type="entry name" value="Peptidase_M20"/>
</dbReference>
<dbReference type="Proteomes" id="UP000535491">
    <property type="component" value="Unassembled WGS sequence"/>
</dbReference>
<evidence type="ECO:0000256" key="3">
    <source>
        <dbReference type="PIRSR" id="PIRSR037238-1"/>
    </source>
</evidence>
<keyword evidence="1" id="KW-0479">Metal-binding</keyword>
<dbReference type="PANTHER" id="PTHR43808:SF9">
    <property type="entry name" value="BLL0789 PROTEIN"/>
    <property type="match status" value="1"/>
</dbReference>
<keyword evidence="2" id="KW-0378">Hydrolase</keyword>
<dbReference type="GO" id="GO:0016787">
    <property type="term" value="F:hydrolase activity"/>
    <property type="evidence" value="ECO:0007669"/>
    <property type="project" value="UniProtKB-KW"/>
</dbReference>
<dbReference type="InterPro" id="IPR050072">
    <property type="entry name" value="Peptidase_M20A"/>
</dbReference>
<dbReference type="RefSeq" id="WP_181751560.1">
    <property type="nucleotide sequence ID" value="NZ_JACEIQ010000006.1"/>
</dbReference>
<dbReference type="InterPro" id="IPR017150">
    <property type="entry name" value="Pept_M20_glutamate_carboxypep"/>
</dbReference>
<comment type="caution">
    <text evidence="5">The sequence shown here is derived from an EMBL/GenBank/DDBJ whole genome shotgun (WGS) entry which is preliminary data.</text>
</comment>
<dbReference type="SUPFAM" id="SSF53187">
    <property type="entry name" value="Zn-dependent exopeptidases"/>
    <property type="match status" value="1"/>
</dbReference>
<dbReference type="AlphaFoldDB" id="A0A7W1WQP9"/>
<dbReference type="PIRSF" id="PIRSF037238">
    <property type="entry name" value="Carboxypeptidase_G2"/>
    <property type="match status" value="1"/>
</dbReference>
<dbReference type="SUPFAM" id="SSF55031">
    <property type="entry name" value="Bacterial exopeptidase dimerisation domain"/>
    <property type="match status" value="1"/>
</dbReference>
<dbReference type="InterPro" id="IPR036264">
    <property type="entry name" value="Bact_exopeptidase_dim_dom"/>
</dbReference>
<keyword evidence="6" id="KW-1185">Reference proteome</keyword>
<organism evidence="5 6">
    <name type="scientific">Paenactinomyces guangxiensis</name>
    <dbReference type="NCBI Taxonomy" id="1490290"/>
    <lineage>
        <taxon>Bacteria</taxon>
        <taxon>Bacillati</taxon>
        <taxon>Bacillota</taxon>
        <taxon>Bacilli</taxon>
        <taxon>Bacillales</taxon>
        <taxon>Thermoactinomycetaceae</taxon>
        <taxon>Paenactinomyces</taxon>
    </lineage>
</organism>
<dbReference type="EMBL" id="JACEIQ010000006">
    <property type="protein sequence ID" value="MBA4494322.1"/>
    <property type="molecule type" value="Genomic_DNA"/>
</dbReference>
<dbReference type="GO" id="GO:0046872">
    <property type="term" value="F:metal ion binding"/>
    <property type="evidence" value="ECO:0007669"/>
    <property type="project" value="UniProtKB-KW"/>
</dbReference>